<dbReference type="Gene3D" id="3.40.50.300">
    <property type="entry name" value="P-loop containing nucleotide triphosphate hydrolases"/>
    <property type="match status" value="1"/>
</dbReference>
<comment type="caution">
    <text evidence="1">The sequence shown here is derived from an EMBL/GenBank/DDBJ whole genome shotgun (WGS) entry which is preliminary data.</text>
</comment>
<evidence type="ECO:0000313" key="1">
    <source>
        <dbReference type="EMBL" id="KKK69832.1"/>
    </source>
</evidence>
<proteinExistence type="predicted"/>
<name>A0A0F8XL56_9ZZZZ</name>
<protein>
    <recommendedName>
        <fullName evidence="2">Phage terminase large subunit N-terminal domain-containing protein</fullName>
    </recommendedName>
</protein>
<dbReference type="AlphaFoldDB" id="A0A0F8XL56"/>
<gene>
    <name evidence="1" type="ORF">LCGC14_2930070</name>
</gene>
<sequence>MTGPFNYTKQPEKLFWAPQAGPQAEAATCPADEIFFGGTRGGGKSDTVVGRQIRGAMKYAHHWNGLVIRRKYKDFAELRRRFDELIVAGLPATRVGGENQVNYIRFKNGAIIVMQAIMRLELADSLQGHQYTEICIDEAPTIPFISQLIDVLKGCMRSPHGVPCHMFLTGNPGGTGASQIKAMYIPQDEG</sequence>
<dbReference type="InterPro" id="IPR027417">
    <property type="entry name" value="P-loop_NTPase"/>
</dbReference>
<organism evidence="1">
    <name type="scientific">marine sediment metagenome</name>
    <dbReference type="NCBI Taxonomy" id="412755"/>
    <lineage>
        <taxon>unclassified sequences</taxon>
        <taxon>metagenomes</taxon>
        <taxon>ecological metagenomes</taxon>
    </lineage>
</organism>
<reference evidence="1" key="1">
    <citation type="journal article" date="2015" name="Nature">
        <title>Complex archaea that bridge the gap between prokaryotes and eukaryotes.</title>
        <authorList>
            <person name="Spang A."/>
            <person name="Saw J.H."/>
            <person name="Jorgensen S.L."/>
            <person name="Zaremba-Niedzwiedzka K."/>
            <person name="Martijn J."/>
            <person name="Lind A.E."/>
            <person name="van Eijk R."/>
            <person name="Schleper C."/>
            <person name="Guy L."/>
            <person name="Ettema T.J."/>
        </authorList>
    </citation>
    <scope>NUCLEOTIDE SEQUENCE</scope>
</reference>
<accession>A0A0F8XL56</accession>
<dbReference type="EMBL" id="LAZR01058465">
    <property type="protein sequence ID" value="KKK69832.1"/>
    <property type="molecule type" value="Genomic_DNA"/>
</dbReference>
<feature type="non-terminal residue" evidence="1">
    <location>
        <position position="190"/>
    </location>
</feature>
<evidence type="ECO:0008006" key="2">
    <source>
        <dbReference type="Google" id="ProtNLM"/>
    </source>
</evidence>